<proteinExistence type="predicted"/>
<sequence>MELDESEFYNQLLDYHNILYLCHRNADPDALGSAFALKEAIGGIVGVIDGCDRVASQIAKQLNIEFVIDPADNFDLVVVVDTSTLTQLNAFQLKNYAVIDHHATTSLNENAAFYLHQNRSSTAEIVLRVLNSMGAPIKRRAAFALIAGIITDTGNFKHASSDSFKAVAELIDLSGIEYGEVMDVISSIPQDVSMRIAFLKAAQRASIEKVDEWIIVTSQVSSFSGSAASNLVSLGADVAFVASKDDDIVKVSARARKCIINAGVNLARLMEEISVKFKGTGGGHEGAAGMDAYGDAESILASCAGHVKTSLMKSRQA</sequence>
<evidence type="ECO:0000259" key="1">
    <source>
        <dbReference type="Pfam" id="PF01368"/>
    </source>
</evidence>
<feature type="domain" description="DHHA1" evidence="2">
    <location>
        <begin position="234"/>
        <end position="292"/>
    </location>
</feature>
<dbReference type="OrthoDB" id="350705at2157"/>
<dbReference type="InterPro" id="IPR038763">
    <property type="entry name" value="DHH_sf"/>
</dbReference>
<dbReference type="InterPro" id="IPR003156">
    <property type="entry name" value="DHHA1_dom"/>
</dbReference>
<feature type="domain" description="DDH" evidence="1">
    <location>
        <begin position="18"/>
        <end position="149"/>
    </location>
</feature>
<dbReference type="Proteomes" id="UP000218615">
    <property type="component" value="Unassembled WGS sequence"/>
</dbReference>
<gene>
    <name evidence="3" type="ORF">MNV_370008</name>
</gene>
<keyword evidence="4" id="KW-1185">Reference proteome</keyword>
<organism evidence="3 4">
    <name type="scientific">Candidatus Methanoperedens nitratireducens</name>
    <dbReference type="NCBI Taxonomy" id="1392998"/>
    <lineage>
        <taxon>Archaea</taxon>
        <taxon>Methanobacteriati</taxon>
        <taxon>Methanobacteriota</taxon>
        <taxon>Stenosarchaea group</taxon>
        <taxon>Methanomicrobia</taxon>
        <taxon>Methanosarcinales</taxon>
        <taxon>ANME-2 cluster</taxon>
        <taxon>Candidatus Methanoperedentaceae</taxon>
        <taxon>Candidatus Methanoperedens</taxon>
    </lineage>
</organism>
<evidence type="ECO:0000259" key="2">
    <source>
        <dbReference type="Pfam" id="PF02272"/>
    </source>
</evidence>
<dbReference type="PANTHER" id="PTHR47618">
    <property type="entry name" value="BIFUNCTIONAL OLIGORIBONUCLEASE AND PAP PHOSPHATASE NRNA"/>
    <property type="match status" value="1"/>
</dbReference>
<dbReference type="AlphaFoldDB" id="A0A284VQB0"/>
<protein>
    <submittedName>
        <fullName evidence="3">Phosphoesterase RecJ domain protein</fullName>
    </submittedName>
</protein>
<name>A0A284VQB0_9EURY</name>
<dbReference type="PANTHER" id="PTHR47618:SF1">
    <property type="entry name" value="BIFUNCTIONAL OLIGORIBONUCLEASE AND PAP PHOSPHATASE NRNA"/>
    <property type="match status" value="1"/>
</dbReference>
<dbReference type="Pfam" id="PF01368">
    <property type="entry name" value="DHH"/>
    <property type="match status" value="1"/>
</dbReference>
<dbReference type="Gene3D" id="3.90.1640.10">
    <property type="entry name" value="inorganic pyrophosphatase (n-terminal core)"/>
    <property type="match status" value="1"/>
</dbReference>
<dbReference type="RefSeq" id="WP_096206151.1">
    <property type="nucleotide sequence ID" value="NZ_FZMP01000182.1"/>
</dbReference>
<dbReference type="Gene3D" id="3.10.310.30">
    <property type="match status" value="1"/>
</dbReference>
<dbReference type="EMBL" id="FZMP01000182">
    <property type="protein sequence ID" value="SNQ61466.1"/>
    <property type="molecule type" value="Genomic_DNA"/>
</dbReference>
<dbReference type="STRING" id="1392998.ANME2D_03334"/>
<dbReference type="InterPro" id="IPR001667">
    <property type="entry name" value="DDH_dom"/>
</dbReference>
<accession>A0A284VQB0</accession>
<evidence type="ECO:0000313" key="3">
    <source>
        <dbReference type="EMBL" id="SNQ61466.1"/>
    </source>
</evidence>
<evidence type="ECO:0000313" key="4">
    <source>
        <dbReference type="Proteomes" id="UP000218615"/>
    </source>
</evidence>
<dbReference type="InterPro" id="IPR051319">
    <property type="entry name" value="Oligoribo/pAp-PDE_c-di-AMP_PDE"/>
</dbReference>
<dbReference type="Pfam" id="PF02272">
    <property type="entry name" value="DHHA1"/>
    <property type="match status" value="1"/>
</dbReference>
<dbReference type="GO" id="GO:0003676">
    <property type="term" value="F:nucleic acid binding"/>
    <property type="evidence" value="ECO:0007669"/>
    <property type="project" value="InterPro"/>
</dbReference>
<dbReference type="SUPFAM" id="SSF64182">
    <property type="entry name" value="DHH phosphoesterases"/>
    <property type="match status" value="1"/>
</dbReference>
<reference evidence="4" key="1">
    <citation type="submission" date="2017-06" db="EMBL/GenBank/DDBJ databases">
        <authorList>
            <person name="Cremers G."/>
        </authorList>
    </citation>
    <scope>NUCLEOTIDE SEQUENCE [LARGE SCALE GENOMIC DNA]</scope>
</reference>